<dbReference type="EMBL" id="KR029581">
    <property type="protein sequence ID" value="AKH46307.1"/>
    <property type="molecule type" value="Genomic_DNA"/>
</dbReference>
<sequence length="312" mass="36939">MPVLPTKKMENKKIEKAFSIFNGGEGLDHWSYSSTSTPFAKNIIGYSFPQEIRRKFPFRYKANFGNLVNNVVQKQIADVIYKSKTIKETEWDRDYKVCFDQEKEIINSKEPVDAKDKFGREAMIKFAEDCIPITKKVVQQIVEKEKLVCERYVELKEFDMIKPIIGRIDYETKTKFIELKTKPPNLRKVKGKEEWNMITQDLPTEPTIENLTQTSFYYMATKKIPYLVYVNDKDFVIFDKSHELMKADHLQHLYDVMVDKILTWEKMIMFSEGNINRLASMMEPPDLNHFFYYKDLADEQKQLITKLWGIKI</sequence>
<accession>A0A0F7L4A1</accession>
<evidence type="ECO:0000313" key="1">
    <source>
        <dbReference type="EMBL" id="AKH46307.1"/>
    </source>
</evidence>
<organism evidence="1">
    <name type="scientific">uncultured marine virus</name>
    <dbReference type="NCBI Taxonomy" id="186617"/>
    <lineage>
        <taxon>Viruses</taxon>
        <taxon>environmental samples</taxon>
    </lineage>
</organism>
<protein>
    <submittedName>
        <fullName evidence="1">Uncharacterized protein</fullName>
    </submittedName>
</protein>
<proteinExistence type="predicted"/>
<name>A0A0F7L4A1_9VIRU</name>
<reference evidence="1" key="1">
    <citation type="journal article" date="2015" name="Front. Microbiol.">
        <title>Combining genomic sequencing methods to explore viral diversity and reveal potential virus-host interactions.</title>
        <authorList>
            <person name="Chow C.E."/>
            <person name="Winget D.M."/>
            <person name="White R.A.III."/>
            <person name="Hallam S.J."/>
            <person name="Suttle C.A."/>
        </authorList>
    </citation>
    <scope>NUCLEOTIDE SEQUENCE</scope>
    <source>
        <strain evidence="1">Anoxic3_6</strain>
    </source>
</reference>
<reference evidence="1" key="2">
    <citation type="submission" date="2015-03" db="EMBL/GenBank/DDBJ databases">
        <authorList>
            <person name="Chow C.-E.T."/>
            <person name="Winget D.M."/>
            <person name="White R.A.III."/>
            <person name="Hallam S.J."/>
            <person name="Suttle C.A."/>
        </authorList>
    </citation>
    <scope>NUCLEOTIDE SEQUENCE</scope>
    <source>
        <strain evidence="1">Anoxic3_6</strain>
    </source>
</reference>